<evidence type="ECO:0000313" key="3">
    <source>
        <dbReference type="EMBL" id="KAJ7764014.1"/>
    </source>
</evidence>
<feature type="region of interest" description="Disordered" evidence="1">
    <location>
        <begin position="78"/>
        <end position="107"/>
    </location>
</feature>
<feature type="chain" id="PRO_5042164002" description="Secreted protein" evidence="2">
    <location>
        <begin position="28"/>
        <end position="156"/>
    </location>
</feature>
<proteinExistence type="predicted"/>
<name>A0AAD7JFY1_9AGAR</name>
<reference evidence="3" key="1">
    <citation type="submission" date="2023-03" db="EMBL/GenBank/DDBJ databases">
        <title>Massive genome expansion in bonnet fungi (Mycena s.s.) driven by repeated elements and novel gene families across ecological guilds.</title>
        <authorList>
            <consortium name="Lawrence Berkeley National Laboratory"/>
            <person name="Harder C.B."/>
            <person name="Miyauchi S."/>
            <person name="Viragh M."/>
            <person name="Kuo A."/>
            <person name="Thoen E."/>
            <person name="Andreopoulos B."/>
            <person name="Lu D."/>
            <person name="Skrede I."/>
            <person name="Drula E."/>
            <person name="Henrissat B."/>
            <person name="Morin E."/>
            <person name="Kohler A."/>
            <person name="Barry K."/>
            <person name="LaButti K."/>
            <person name="Morin E."/>
            <person name="Salamov A."/>
            <person name="Lipzen A."/>
            <person name="Mereny Z."/>
            <person name="Hegedus B."/>
            <person name="Baldrian P."/>
            <person name="Stursova M."/>
            <person name="Weitz H."/>
            <person name="Taylor A."/>
            <person name="Grigoriev I.V."/>
            <person name="Nagy L.G."/>
            <person name="Martin F."/>
            <person name="Kauserud H."/>
        </authorList>
    </citation>
    <scope>NUCLEOTIDE SEQUENCE</scope>
    <source>
        <strain evidence="3">CBHHK188m</strain>
    </source>
</reference>
<accession>A0AAD7JFY1</accession>
<dbReference type="AlphaFoldDB" id="A0AAD7JFY1"/>
<dbReference type="EMBL" id="JARJLG010000039">
    <property type="protein sequence ID" value="KAJ7764014.1"/>
    <property type="molecule type" value="Genomic_DNA"/>
</dbReference>
<evidence type="ECO:0008006" key="5">
    <source>
        <dbReference type="Google" id="ProtNLM"/>
    </source>
</evidence>
<evidence type="ECO:0000256" key="2">
    <source>
        <dbReference type="SAM" id="SignalP"/>
    </source>
</evidence>
<feature type="signal peptide" evidence="2">
    <location>
        <begin position="1"/>
        <end position="27"/>
    </location>
</feature>
<protein>
    <recommendedName>
        <fullName evidence="5">Secreted protein</fullName>
    </recommendedName>
</protein>
<keyword evidence="4" id="KW-1185">Reference proteome</keyword>
<gene>
    <name evidence="3" type="ORF">DFH07DRAFT_956284</name>
</gene>
<organism evidence="3 4">
    <name type="scientific">Mycena maculata</name>
    <dbReference type="NCBI Taxonomy" id="230809"/>
    <lineage>
        <taxon>Eukaryota</taxon>
        <taxon>Fungi</taxon>
        <taxon>Dikarya</taxon>
        <taxon>Basidiomycota</taxon>
        <taxon>Agaricomycotina</taxon>
        <taxon>Agaricomycetes</taxon>
        <taxon>Agaricomycetidae</taxon>
        <taxon>Agaricales</taxon>
        <taxon>Marasmiineae</taxon>
        <taxon>Mycenaceae</taxon>
        <taxon>Mycena</taxon>
    </lineage>
</organism>
<evidence type="ECO:0000313" key="4">
    <source>
        <dbReference type="Proteomes" id="UP001215280"/>
    </source>
</evidence>
<keyword evidence="2" id="KW-0732">Signal</keyword>
<comment type="caution">
    <text evidence="3">The sequence shown here is derived from an EMBL/GenBank/DDBJ whole genome shotgun (WGS) entry which is preliminary data.</text>
</comment>
<sequence length="156" mass="16277">MHPNVEQLMRPASWRLAVLLAVDSVRGHFVAKGVEAVVPPAPAPAFVTPLSRTMIPSRCTTTRRRRTDEAEISGLAEGAGVASGPYGSHEPKNAGHPSITPSAGEGLLFGPGPPAVPAQSIGSTNRGGAPSRMMGFCLSVHTNLLVVHVVLFFPVI</sequence>
<dbReference type="Proteomes" id="UP001215280">
    <property type="component" value="Unassembled WGS sequence"/>
</dbReference>
<evidence type="ECO:0000256" key="1">
    <source>
        <dbReference type="SAM" id="MobiDB-lite"/>
    </source>
</evidence>